<keyword evidence="3" id="KW-1185">Reference proteome</keyword>
<evidence type="ECO:0000256" key="1">
    <source>
        <dbReference type="SAM" id="SignalP"/>
    </source>
</evidence>
<dbReference type="PANTHER" id="PTHR47199">
    <property type="entry name" value="PHOTOSYSTEM II STABILITY/ASSEMBLY FACTOR HCF136, CHLOROPLASTIC"/>
    <property type="match status" value="1"/>
</dbReference>
<dbReference type="Gene3D" id="2.130.10.10">
    <property type="entry name" value="YVTN repeat-like/Quinoprotein amine dehydrogenase"/>
    <property type="match status" value="1"/>
</dbReference>
<keyword evidence="1" id="KW-0732">Signal</keyword>
<reference evidence="2 3" key="1">
    <citation type="submission" date="2024-03" db="EMBL/GenBank/DDBJ databases">
        <title>Chitinophaga caseinilytica sp. nov., a casein hydrolysing bacterium isolated from forest soil.</title>
        <authorList>
            <person name="Lee D.S."/>
            <person name="Han D.M."/>
            <person name="Baek J.H."/>
            <person name="Choi D.G."/>
            <person name="Jeon J.H."/>
            <person name="Jeon C.O."/>
        </authorList>
    </citation>
    <scope>NUCLEOTIDE SEQUENCE [LARGE SCALE GENOMIC DNA]</scope>
    <source>
        <strain evidence="2 3">KACC 19118</strain>
    </source>
</reference>
<dbReference type="InterPro" id="IPR015943">
    <property type="entry name" value="WD40/YVTN_repeat-like_dom_sf"/>
</dbReference>
<dbReference type="Proteomes" id="UP001449657">
    <property type="component" value="Chromosome"/>
</dbReference>
<feature type="chain" id="PRO_5046135368" evidence="1">
    <location>
        <begin position="20"/>
        <end position="347"/>
    </location>
</feature>
<dbReference type="RefSeq" id="WP_341839174.1">
    <property type="nucleotide sequence ID" value="NZ_CP149792.1"/>
</dbReference>
<proteinExistence type="predicted"/>
<protein>
    <submittedName>
        <fullName evidence="2">Oxidoreductase</fullName>
    </submittedName>
</protein>
<dbReference type="PANTHER" id="PTHR47199:SF2">
    <property type="entry name" value="PHOTOSYSTEM II STABILITY_ASSEMBLY FACTOR HCF136, CHLOROPLASTIC"/>
    <property type="match status" value="1"/>
</dbReference>
<dbReference type="EMBL" id="CP150096">
    <property type="protein sequence ID" value="WZN44390.1"/>
    <property type="molecule type" value="Genomic_DNA"/>
</dbReference>
<evidence type="ECO:0000313" key="2">
    <source>
        <dbReference type="EMBL" id="WZN44390.1"/>
    </source>
</evidence>
<accession>A0ABZ2YZ37</accession>
<sequence length="347" mass="36829">MKFRLLMVMTVIACRPALAQTAPVAPKPAPRPDPSIQELVNAPIGSIRGLSVVNDSVVWVSGTQGKAGRTTDGGKTWTWITVPGCDTVDFRDVEGFSGERALLMGIASPGRVMLTEDGGKNWEQVYYNSDSAVFLDAMDFWGDKKGFIAGDPLGGSFKGLITPDGGKTWYNLPMPKADSAEAIFAASGTTLRALPGGQVAFATGGSHSRFYRLKGRTWQVSEWAATQGQASTGIFSFAFLTDKQGIAVGGDYVKPEIVKGNCLITADGGLNWALPKTPPRGYRSAVEYVDKNIVICTGPTGTDWSADGGLTWQALPGEGFHAVRRAKSGKAVYLAGSKGRIAVIRGM</sequence>
<name>A0ABZ2YZ37_9BACT</name>
<gene>
    <name evidence="2" type="ORF">WJU22_15955</name>
</gene>
<evidence type="ECO:0000313" key="3">
    <source>
        <dbReference type="Proteomes" id="UP001449657"/>
    </source>
</evidence>
<feature type="signal peptide" evidence="1">
    <location>
        <begin position="1"/>
        <end position="19"/>
    </location>
</feature>
<dbReference type="SUPFAM" id="SSF110296">
    <property type="entry name" value="Oligoxyloglucan reducing end-specific cellobiohydrolase"/>
    <property type="match status" value="1"/>
</dbReference>
<organism evidence="2 3">
    <name type="scientific">Chitinophaga caseinilytica</name>
    <dbReference type="NCBI Taxonomy" id="2267521"/>
    <lineage>
        <taxon>Bacteria</taxon>
        <taxon>Pseudomonadati</taxon>
        <taxon>Bacteroidota</taxon>
        <taxon>Chitinophagia</taxon>
        <taxon>Chitinophagales</taxon>
        <taxon>Chitinophagaceae</taxon>
        <taxon>Chitinophaga</taxon>
    </lineage>
</organism>